<protein>
    <recommendedName>
        <fullName evidence="4">DUF3054 domain-containing protein</fullName>
    </recommendedName>
</protein>
<reference evidence="2 3" key="1">
    <citation type="journal article" date="2024" name="Nat. Commun.">
        <title>Phylogenomics reveals the evolutionary origins of lichenization in chlorophyte algae.</title>
        <authorList>
            <person name="Puginier C."/>
            <person name="Libourel C."/>
            <person name="Otte J."/>
            <person name="Skaloud P."/>
            <person name="Haon M."/>
            <person name="Grisel S."/>
            <person name="Petersen M."/>
            <person name="Berrin J.G."/>
            <person name="Delaux P.M."/>
            <person name="Dal Grande F."/>
            <person name="Keller J."/>
        </authorList>
    </citation>
    <scope>NUCLEOTIDE SEQUENCE [LARGE SCALE GENOMIC DNA]</scope>
    <source>
        <strain evidence="2 3">SAG 2043</strain>
    </source>
</reference>
<dbReference type="AlphaFoldDB" id="A0AAW1Q9L6"/>
<gene>
    <name evidence="2" type="ORF">WJX72_001058</name>
</gene>
<dbReference type="Pfam" id="PF11255">
    <property type="entry name" value="DUF3054"/>
    <property type="match status" value="1"/>
</dbReference>
<feature type="transmembrane region" description="Helical" evidence="1">
    <location>
        <begin position="151"/>
        <end position="172"/>
    </location>
</feature>
<keyword evidence="1" id="KW-0812">Transmembrane</keyword>
<feature type="transmembrane region" description="Helical" evidence="1">
    <location>
        <begin position="123"/>
        <end position="144"/>
    </location>
</feature>
<organism evidence="2 3">
    <name type="scientific">[Myrmecia] bisecta</name>
    <dbReference type="NCBI Taxonomy" id="41462"/>
    <lineage>
        <taxon>Eukaryota</taxon>
        <taxon>Viridiplantae</taxon>
        <taxon>Chlorophyta</taxon>
        <taxon>core chlorophytes</taxon>
        <taxon>Trebouxiophyceae</taxon>
        <taxon>Trebouxiales</taxon>
        <taxon>Trebouxiaceae</taxon>
        <taxon>Myrmecia</taxon>
    </lineage>
</organism>
<evidence type="ECO:0000313" key="3">
    <source>
        <dbReference type="Proteomes" id="UP001489004"/>
    </source>
</evidence>
<evidence type="ECO:0000313" key="2">
    <source>
        <dbReference type="EMBL" id="KAK9817711.1"/>
    </source>
</evidence>
<dbReference type="PANTHER" id="PTHR35283:SF3">
    <property type="entry name" value="T12C22.21 PROTEIN"/>
    <property type="match status" value="1"/>
</dbReference>
<evidence type="ECO:0008006" key="4">
    <source>
        <dbReference type="Google" id="ProtNLM"/>
    </source>
</evidence>
<evidence type="ECO:0000256" key="1">
    <source>
        <dbReference type="SAM" id="Phobius"/>
    </source>
</evidence>
<keyword evidence="1" id="KW-0472">Membrane</keyword>
<feature type="transmembrane region" description="Helical" evidence="1">
    <location>
        <begin position="91"/>
        <end position="111"/>
    </location>
</feature>
<comment type="caution">
    <text evidence="2">The sequence shown here is derived from an EMBL/GenBank/DDBJ whole genome shotgun (WGS) entry which is preliminary data.</text>
</comment>
<feature type="transmembrane region" description="Helical" evidence="1">
    <location>
        <begin position="59"/>
        <end position="79"/>
    </location>
</feature>
<dbReference type="InterPro" id="IPR021414">
    <property type="entry name" value="DUF3054"/>
</dbReference>
<keyword evidence="1" id="KW-1133">Transmembrane helix</keyword>
<dbReference type="Proteomes" id="UP001489004">
    <property type="component" value="Unassembled WGS sequence"/>
</dbReference>
<dbReference type="PANTHER" id="PTHR35283">
    <property type="entry name" value="T12C22.21 PROTEIN"/>
    <property type="match status" value="1"/>
</dbReference>
<proteinExistence type="predicted"/>
<keyword evidence="3" id="KW-1185">Reference proteome</keyword>
<accession>A0AAW1Q9L6</accession>
<sequence length="221" mass="23112">MQALPCCSGGLITRPAPHLPADRPVPSGLKLQKVERLGEEAWAGVAAVDRGEGGADTDLTRVLLLVGGDLAALLVFAAIGRNNHGEGLDLGAVFGTALPFLIGWFGAAGLLKAYGKEAQGGQVGPAAVVALKAWGLGIPVGLVLRSVQRGYVVPTPFIIVSMVATLVCLVGWRAVLAALTPVEEAAQANEDHKQAAARRRRNKQGSPFEFLQLLASLTKRW</sequence>
<name>A0AAW1Q9L6_9CHLO</name>
<dbReference type="EMBL" id="JALJOR010000004">
    <property type="protein sequence ID" value="KAK9817711.1"/>
    <property type="molecule type" value="Genomic_DNA"/>
</dbReference>